<comment type="caution">
    <text evidence="1">The sequence shown here is derived from an EMBL/GenBank/DDBJ whole genome shotgun (WGS) entry which is preliminary data.</text>
</comment>
<organism evidence="1 2">
    <name type="scientific">Undibacterium pigrum</name>
    <dbReference type="NCBI Taxonomy" id="401470"/>
    <lineage>
        <taxon>Bacteria</taxon>
        <taxon>Pseudomonadati</taxon>
        <taxon>Pseudomonadota</taxon>
        <taxon>Betaproteobacteria</taxon>
        <taxon>Burkholderiales</taxon>
        <taxon>Oxalobacteraceae</taxon>
        <taxon>Undibacterium</taxon>
    </lineage>
</organism>
<proteinExistence type="predicted"/>
<gene>
    <name evidence="1" type="ORF">DFR42_103391</name>
</gene>
<dbReference type="Proteomes" id="UP000247792">
    <property type="component" value="Unassembled WGS sequence"/>
</dbReference>
<dbReference type="EMBL" id="QJKB01000003">
    <property type="protein sequence ID" value="PXX44122.1"/>
    <property type="molecule type" value="Genomic_DNA"/>
</dbReference>
<dbReference type="Pfam" id="PF14106">
    <property type="entry name" value="DUF4279"/>
    <property type="match status" value="1"/>
</dbReference>
<keyword evidence="2" id="KW-1185">Reference proteome</keyword>
<name>A0A318J5P5_9BURK</name>
<accession>A0A318J5P5</accession>
<dbReference type="InterPro" id="IPR025459">
    <property type="entry name" value="DUF4279"/>
</dbReference>
<evidence type="ECO:0000313" key="1">
    <source>
        <dbReference type="EMBL" id="PXX44122.1"/>
    </source>
</evidence>
<dbReference type="RefSeq" id="WP_170133505.1">
    <property type="nucleotide sequence ID" value="NZ_QJKB01000003.1"/>
</dbReference>
<sequence>MKVRSDVYAYFWVQKYDCSSEEISSMMQISPTEVRERGDVSQNGKVRNHSLWQLDSPLARGDNFLQDYLSQLLDILETRESAIKTLVQKYEAGINCVGYYHGSNPGLHLSAELIKRVAQLDLSVDFDLYNYAADEDAE</sequence>
<dbReference type="AlphaFoldDB" id="A0A318J5P5"/>
<reference evidence="1 2" key="1">
    <citation type="submission" date="2018-05" db="EMBL/GenBank/DDBJ databases">
        <title>Genomic Encyclopedia of Type Strains, Phase IV (KMG-IV): sequencing the most valuable type-strain genomes for metagenomic binning, comparative biology and taxonomic classification.</title>
        <authorList>
            <person name="Goeker M."/>
        </authorList>
    </citation>
    <scope>NUCLEOTIDE SEQUENCE [LARGE SCALE GENOMIC DNA]</scope>
    <source>
        <strain evidence="1 2">DSM 19792</strain>
    </source>
</reference>
<evidence type="ECO:0000313" key="2">
    <source>
        <dbReference type="Proteomes" id="UP000247792"/>
    </source>
</evidence>
<protein>
    <submittedName>
        <fullName evidence="1">Uncharacterized protein DUF4279</fullName>
    </submittedName>
</protein>